<sequence>MEISGKPLMLPEWSAELTTRSGLKLNVRPASLQDQADVGEFYRRVTPDDLRYRFLSSIKSIGPGLVQQLVDVDHTETESLLAFDASDGKLAATAMIAADDSGGGAEVAVSVRSDLKDRGVGWAMLQHACDYAKARGIKELHTVVFSDNRSTIALEEEMGFTGRPCTDDTNLTILTKRIDCA</sequence>
<dbReference type="PROSITE" id="PS51186">
    <property type="entry name" value="GNAT"/>
    <property type="match status" value="1"/>
</dbReference>
<accession>A0A9X1QKT2</accession>
<dbReference type="Proteomes" id="UP001139410">
    <property type="component" value="Unassembled WGS sequence"/>
</dbReference>
<gene>
    <name evidence="2" type="ORF">LVY65_05575</name>
</gene>
<dbReference type="InterPro" id="IPR000182">
    <property type="entry name" value="GNAT_dom"/>
</dbReference>
<protein>
    <submittedName>
        <fullName evidence="2">GNAT family N-acetyltransferase</fullName>
    </submittedName>
</protein>
<keyword evidence="3" id="KW-1185">Reference proteome</keyword>
<name>A0A9X1QKT2_9SPHN</name>
<proteinExistence type="predicted"/>
<dbReference type="InterPro" id="IPR016181">
    <property type="entry name" value="Acyl_CoA_acyltransferase"/>
</dbReference>
<dbReference type="Gene3D" id="3.40.630.30">
    <property type="match status" value="1"/>
</dbReference>
<dbReference type="GO" id="GO:0016747">
    <property type="term" value="F:acyltransferase activity, transferring groups other than amino-acyl groups"/>
    <property type="evidence" value="ECO:0007669"/>
    <property type="project" value="InterPro"/>
</dbReference>
<evidence type="ECO:0000259" key="1">
    <source>
        <dbReference type="PROSITE" id="PS51186"/>
    </source>
</evidence>
<evidence type="ECO:0000313" key="2">
    <source>
        <dbReference type="EMBL" id="MCF2514536.1"/>
    </source>
</evidence>
<dbReference type="AlphaFoldDB" id="A0A9X1QKT2"/>
<dbReference type="EMBL" id="JAKFGM010000001">
    <property type="protein sequence ID" value="MCF2514536.1"/>
    <property type="molecule type" value="Genomic_DNA"/>
</dbReference>
<dbReference type="RefSeq" id="WP_235066995.1">
    <property type="nucleotide sequence ID" value="NZ_JAKFGM010000001.1"/>
</dbReference>
<reference evidence="2" key="1">
    <citation type="submission" date="2022-01" db="EMBL/GenBank/DDBJ databases">
        <authorList>
            <person name="Jo J.-H."/>
            <person name="Im W.-T."/>
        </authorList>
    </citation>
    <scope>NUCLEOTIDE SEQUENCE</scope>
    <source>
        <strain evidence="2">G124</strain>
    </source>
</reference>
<comment type="caution">
    <text evidence="2">The sequence shown here is derived from an EMBL/GenBank/DDBJ whole genome shotgun (WGS) entry which is preliminary data.</text>
</comment>
<organism evidence="2 3">
    <name type="scientific">Sphingomonas cremea</name>
    <dbReference type="NCBI Taxonomy" id="2904799"/>
    <lineage>
        <taxon>Bacteria</taxon>
        <taxon>Pseudomonadati</taxon>
        <taxon>Pseudomonadota</taxon>
        <taxon>Alphaproteobacteria</taxon>
        <taxon>Sphingomonadales</taxon>
        <taxon>Sphingomonadaceae</taxon>
        <taxon>Sphingomonas</taxon>
    </lineage>
</organism>
<dbReference type="SUPFAM" id="SSF55729">
    <property type="entry name" value="Acyl-CoA N-acyltransferases (Nat)"/>
    <property type="match status" value="1"/>
</dbReference>
<dbReference type="CDD" id="cd04301">
    <property type="entry name" value="NAT_SF"/>
    <property type="match status" value="1"/>
</dbReference>
<dbReference type="Pfam" id="PF00583">
    <property type="entry name" value="Acetyltransf_1"/>
    <property type="match status" value="1"/>
</dbReference>
<evidence type="ECO:0000313" key="3">
    <source>
        <dbReference type="Proteomes" id="UP001139410"/>
    </source>
</evidence>
<feature type="domain" description="N-acetyltransferase" evidence="1">
    <location>
        <begin position="25"/>
        <end position="179"/>
    </location>
</feature>